<dbReference type="GO" id="GO:0003677">
    <property type="term" value="F:DNA binding"/>
    <property type="evidence" value="ECO:0007669"/>
    <property type="project" value="UniProtKB-KW"/>
</dbReference>
<keyword evidence="4 9" id="KW-0378">Hydrolase</keyword>
<gene>
    <name evidence="9" type="primary">cas1</name>
    <name evidence="10" type="ORF">LX24_02833</name>
</gene>
<evidence type="ECO:0000256" key="1">
    <source>
        <dbReference type="ARBA" id="ARBA00022722"/>
    </source>
</evidence>
<evidence type="ECO:0000256" key="4">
    <source>
        <dbReference type="ARBA" id="ARBA00022801"/>
    </source>
</evidence>
<sequence>MSRLKKTIYIFNDGQLKRKDNTLYFETEAGKKYLPVEDVGEIMAFGEVTINKKFLEFASQKEIIVHYFSHYGYYMGTFYPREHLNSGFMILKQAEHYMDQAKRMAIAQQFVSGAARNIRQVLRYYNNRVGGLTETLNIIDRFIMTLDDINDINRLMAVEGNIRDHYYKVFDKITRNPDFPFEERTRRPPRNQLNTLISFGNSLMYTIALSEIYKTHLDPRIGFLHATNFRRFTLNLDLAEIFKPIIVDRVIFSVLGKKMITINDFESAGDGIIMKERAKKIFIQELDAKLKTTIKHKRIGRPVSYRRIIRLELYKLEKHLIGEETYEPFIAGW</sequence>
<dbReference type="PANTHER" id="PTHR43219:SF1">
    <property type="entry name" value="CRISPR-ASSOCIATED ENDONUCLEASE CAS1"/>
    <property type="match status" value="1"/>
</dbReference>
<keyword evidence="3 9" id="KW-0255">Endonuclease</keyword>
<protein>
    <recommendedName>
        <fullName evidence="9">CRISPR-associated endonuclease Cas1</fullName>
        <ecNumber evidence="9">3.1.-.-</ecNumber>
    </recommendedName>
</protein>
<evidence type="ECO:0000256" key="2">
    <source>
        <dbReference type="ARBA" id="ARBA00022723"/>
    </source>
</evidence>
<accession>A0A5S4ZNB0</accession>
<dbReference type="InterPro" id="IPR002729">
    <property type="entry name" value="CRISPR-assoc_Cas1"/>
</dbReference>
<dbReference type="GO" id="GO:0004520">
    <property type="term" value="F:DNA endonuclease activity"/>
    <property type="evidence" value="ECO:0007669"/>
    <property type="project" value="InterPro"/>
</dbReference>
<feature type="binding site" evidence="9">
    <location>
        <position position="159"/>
    </location>
    <ligand>
        <name>Mn(2+)</name>
        <dbReference type="ChEBI" id="CHEBI:29035"/>
    </ligand>
</feature>
<dbReference type="InterPro" id="IPR042206">
    <property type="entry name" value="CRISPR-assoc_Cas1_C"/>
</dbReference>
<evidence type="ECO:0000256" key="8">
    <source>
        <dbReference type="ARBA" id="ARBA00023211"/>
    </source>
</evidence>
<evidence type="ECO:0000256" key="6">
    <source>
        <dbReference type="ARBA" id="ARBA00023118"/>
    </source>
</evidence>
<keyword evidence="11" id="KW-1185">Reference proteome</keyword>
<dbReference type="Proteomes" id="UP000323166">
    <property type="component" value="Unassembled WGS sequence"/>
</dbReference>
<dbReference type="Gene3D" id="3.100.10.20">
    <property type="entry name" value="CRISPR-associated endonuclease Cas1, N-terminal domain"/>
    <property type="match status" value="1"/>
</dbReference>
<proteinExistence type="inferred from homology"/>
<evidence type="ECO:0000256" key="7">
    <source>
        <dbReference type="ARBA" id="ARBA00023125"/>
    </source>
</evidence>
<evidence type="ECO:0000256" key="9">
    <source>
        <dbReference type="HAMAP-Rule" id="MF_01470"/>
    </source>
</evidence>
<dbReference type="EMBL" id="VNHM01000023">
    <property type="protein sequence ID" value="TYO92780.1"/>
    <property type="molecule type" value="Genomic_DNA"/>
</dbReference>
<keyword evidence="2 9" id="KW-0479">Metal-binding</keyword>
<keyword evidence="8 9" id="KW-0464">Manganese</keyword>
<dbReference type="GO" id="GO:0043571">
    <property type="term" value="P:maintenance of CRISPR repeat elements"/>
    <property type="evidence" value="ECO:0007669"/>
    <property type="project" value="UniProtKB-UniRule"/>
</dbReference>
<dbReference type="Gene3D" id="1.20.120.920">
    <property type="entry name" value="CRISPR-associated endonuclease Cas1, C-terminal domain"/>
    <property type="match status" value="1"/>
</dbReference>
<dbReference type="PANTHER" id="PTHR43219">
    <property type="entry name" value="CRISPR-ASSOCIATED ENDONUCLEASE CAS1"/>
    <property type="match status" value="1"/>
</dbReference>
<comment type="function">
    <text evidence="9">CRISPR (clustered regularly interspaced short palindromic repeat), is an adaptive immune system that provides protection against mobile genetic elements (viruses, transposable elements and conjugative plasmids). CRISPR clusters contain spacers, sequences complementary to antecedent mobile elements, and target invading nucleic acids. CRISPR clusters are transcribed and processed into CRISPR RNA (crRNA). Acts as a dsDNA endonuclease. Involved in the integration of spacer DNA into the CRISPR cassette.</text>
</comment>
<dbReference type="Pfam" id="PF01867">
    <property type="entry name" value="Cas_Cas1"/>
    <property type="match status" value="1"/>
</dbReference>
<keyword evidence="6 9" id="KW-0051">Antiviral defense</keyword>
<organism evidence="10 11">
    <name type="scientific">Desulfallas thermosapovorans DSM 6562</name>
    <dbReference type="NCBI Taxonomy" id="1121431"/>
    <lineage>
        <taxon>Bacteria</taxon>
        <taxon>Bacillati</taxon>
        <taxon>Bacillota</taxon>
        <taxon>Clostridia</taxon>
        <taxon>Eubacteriales</taxon>
        <taxon>Desulfallaceae</taxon>
        <taxon>Desulfallas</taxon>
    </lineage>
</organism>
<comment type="similarity">
    <text evidence="9">Belongs to the CRISPR-associated endonuclease Cas1 family.</text>
</comment>
<feature type="binding site" evidence="9">
    <location>
        <position position="240"/>
    </location>
    <ligand>
        <name>Mn(2+)</name>
        <dbReference type="ChEBI" id="CHEBI:29035"/>
    </ligand>
</feature>
<dbReference type="GO" id="GO:0016787">
    <property type="term" value="F:hydrolase activity"/>
    <property type="evidence" value="ECO:0007669"/>
    <property type="project" value="UniProtKB-KW"/>
</dbReference>
<dbReference type="NCBIfam" id="TIGR00287">
    <property type="entry name" value="cas1"/>
    <property type="match status" value="1"/>
</dbReference>
<dbReference type="EC" id="3.1.-.-" evidence="9"/>
<comment type="cofactor">
    <cofactor evidence="9">
        <name>Mg(2+)</name>
        <dbReference type="ChEBI" id="CHEBI:18420"/>
    </cofactor>
    <cofactor evidence="9">
        <name>Mn(2+)</name>
        <dbReference type="ChEBI" id="CHEBI:29035"/>
    </cofactor>
</comment>
<dbReference type="CDD" id="cd09722">
    <property type="entry name" value="Cas1_I-B"/>
    <property type="match status" value="1"/>
</dbReference>
<name>A0A5S4ZNB0_9FIRM</name>
<dbReference type="NCBIfam" id="TIGR03641">
    <property type="entry name" value="cas1_HMARI"/>
    <property type="match status" value="1"/>
</dbReference>
<evidence type="ECO:0000256" key="5">
    <source>
        <dbReference type="ARBA" id="ARBA00022842"/>
    </source>
</evidence>
<dbReference type="GO" id="GO:0046872">
    <property type="term" value="F:metal ion binding"/>
    <property type="evidence" value="ECO:0007669"/>
    <property type="project" value="UniProtKB-UniRule"/>
</dbReference>
<evidence type="ECO:0000313" key="10">
    <source>
        <dbReference type="EMBL" id="TYO92780.1"/>
    </source>
</evidence>
<keyword evidence="5 9" id="KW-0460">Magnesium</keyword>
<dbReference type="GO" id="GO:0051607">
    <property type="term" value="P:defense response to virus"/>
    <property type="evidence" value="ECO:0007669"/>
    <property type="project" value="UniProtKB-UniRule"/>
</dbReference>
<comment type="subunit">
    <text evidence="9">Homodimer, forms a heterotetramer with a Cas2 homodimer.</text>
</comment>
<dbReference type="HAMAP" id="MF_01470">
    <property type="entry name" value="Cas1"/>
    <property type="match status" value="1"/>
</dbReference>
<keyword evidence="7 9" id="KW-0238">DNA-binding</keyword>
<dbReference type="InterPro" id="IPR019858">
    <property type="entry name" value="CRISPR-assoc_Cas1_HMARI/TNEAP"/>
</dbReference>
<reference evidence="10 11" key="1">
    <citation type="submission" date="2019-07" db="EMBL/GenBank/DDBJ databases">
        <title>Genomic Encyclopedia of Type Strains, Phase I: the one thousand microbial genomes (KMG-I) project.</title>
        <authorList>
            <person name="Kyrpides N."/>
        </authorList>
    </citation>
    <scope>NUCLEOTIDE SEQUENCE [LARGE SCALE GENOMIC DNA]</scope>
    <source>
        <strain evidence="10 11">DSM 6562</strain>
    </source>
</reference>
<dbReference type="InterPro" id="IPR042211">
    <property type="entry name" value="CRISPR-assoc_Cas1_N"/>
</dbReference>
<keyword evidence="1 9" id="KW-0540">Nuclease</keyword>
<evidence type="ECO:0000256" key="3">
    <source>
        <dbReference type="ARBA" id="ARBA00022759"/>
    </source>
</evidence>
<evidence type="ECO:0000313" key="11">
    <source>
        <dbReference type="Proteomes" id="UP000323166"/>
    </source>
</evidence>
<comment type="caution">
    <text evidence="10">The sequence shown here is derived from an EMBL/GenBank/DDBJ whole genome shotgun (WGS) entry which is preliminary data.</text>
</comment>
<feature type="binding site" evidence="9">
    <location>
        <position position="225"/>
    </location>
    <ligand>
        <name>Mn(2+)</name>
        <dbReference type="ChEBI" id="CHEBI:29035"/>
    </ligand>
</feature>
<dbReference type="AlphaFoldDB" id="A0A5S4ZNB0"/>